<dbReference type="GO" id="GO:0036220">
    <property type="term" value="F:ITP diphosphatase activity"/>
    <property type="evidence" value="ECO:0007669"/>
    <property type="project" value="UniProtKB-EC"/>
</dbReference>
<keyword evidence="3" id="KW-1185">Reference proteome</keyword>
<dbReference type="Gene3D" id="3.90.950.10">
    <property type="match status" value="1"/>
</dbReference>
<proteinExistence type="predicted"/>
<dbReference type="EMBL" id="CAUZLR010000003">
    <property type="protein sequence ID" value="CAK1236616.1"/>
    <property type="molecule type" value="Genomic_DNA"/>
</dbReference>
<evidence type="ECO:0000313" key="2">
    <source>
        <dbReference type="EMBL" id="CAK1236616.1"/>
    </source>
</evidence>
<comment type="caution">
    <text evidence="2">The sequence shown here is derived from an EMBL/GenBank/DDBJ whole genome shotgun (WGS) entry which is preliminary data.</text>
</comment>
<organism evidence="2 3">
    <name type="scientific">Fructobacillus fructosus</name>
    <dbReference type="NCBI Taxonomy" id="1631"/>
    <lineage>
        <taxon>Bacteria</taxon>
        <taxon>Bacillati</taxon>
        <taxon>Bacillota</taxon>
        <taxon>Bacilli</taxon>
        <taxon>Lactobacillales</taxon>
        <taxon>Lactobacillaceae</taxon>
        <taxon>Fructobacillus</taxon>
    </lineage>
</organism>
<dbReference type="Proteomes" id="UP001314261">
    <property type="component" value="Unassembled WGS sequence"/>
</dbReference>
<evidence type="ECO:0000256" key="1">
    <source>
        <dbReference type="ARBA" id="ARBA00022801"/>
    </source>
</evidence>
<reference evidence="2 3" key="1">
    <citation type="submission" date="2023-10" db="EMBL/GenBank/DDBJ databases">
        <authorList>
            <person name="Botero Cardona J."/>
        </authorList>
    </citation>
    <scope>NUCLEOTIDE SEQUENCE [LARGE SCALE GENOMIC DNA]</scope>
    <source>
        <strain evidence="2 3">R-54839</strain>
    </source>
</reference>
<keyword evidence="1 2" id="KW-0378">Hydrolase</keyword>
<dbReference type="Pfam" id="PF01725">
    <property type="entry name" value="Ham1p_like"/>
    <property type="match status" value="1"/>
</dbReference>
<dbReference type="EC" id="3.6.1.66" evidence="2"/>
<protein>
    <submittedName>
        <fullName evidence="2">All-alpha NTP-PPase family (RdgB)</fullName>
        <ecNumber evidence="2">3.6.1.66</ecNumber>
    </submittedName>
</protein>
<name>A0ABN9YPP9_9LACO</name>
<evidence type="ECO:0000313" key="3">
    <source>
        <dbReference type="Proteomes" id="UP001314261"/>
    </source>
</evidence>
<dbReference type="RefSeq" id="WP_010690662.1">
    <property type="nucleotide sequence ID" value="NZ_CAUZLN010000003.1"/>
</dbReference>
<sequence>MRFIFASNNEAKTRELTKLAKVLGHEIVSYRTVLGEKLTFPPESETDQESNARGKAAFIHQFLPDDWILADDTAFFLEAFPERFGVKAAREFKALGLKGIQEENAYLLDLYANIPAEKRGAYLLSTMAACSPTGEITVAACRGGVVLTRTPVGGPDLGGLTDLLLAENGKTLSEMPLTEAVHYHDRARTLTALVQQLQH</sequence>
<gene>
    <name evidence="2" type="ORF">R54839_PPFHFPJH_00694</name>
</gene>
<dbReference type="InterPro" id="IPR002637">
    <property type="entry name" value="RdgB/HAM1"/>
</dbReference>
<accession>A0ABN9YPP9</accession>
<dbReference type="InterPro" id="IPR029001">
    <property type="entry name" value="ITPase-like_fam"/>
</dbReference>
<dbReference type="SUPFAM" id="SSF52972">
    <property type="entry name" value="ITPase-like"/>
    <property type="match status" value="1"/>
</dbReference>